<feature type="compositionally biased region" description="Gly residues" evidence="1">
    <location>
        <begin position="14"/>
        <end position="24"/>
    </location>
</feature>
<name>A0AAC8Q4E0_9BACT</name>
<evidence type="ECO:0000256" key="1">
    <source>
        <dbReference type="SAM" id="MobiDB-lite"/>
    </source>
</evidence>
<feature type="compositionally biased region" description="Low complexity" evidence="1">
    <location>
        <begin position="1"/>
        <end position="13"/>
    </location>
</feature>
<evidence type="ECO:0000313" key="2">
    <source>
        <dbReference type="EMBL" id="AKJ00749.1"/>
    </source>
</evidence>
<dbReference type="AlphaFoldDB" id="A0AAC8Q4E0"/>
<protein>
    <submittedName>
        <fullName evidence="2">Uncharacterized protein</fullName>
    </submittedName>
</protein>
<feature type="compositionally biased region" description="Low complexity" evidence="1">
    <location>
        <begin position="25"/>
        <end position="52"/>
    </location>
</feature>
<dbReference type="KEGG" id="age:AA314_02375"/>
<evidence type="ECO:0000313" key="3">
    <source>
        <dbReference type="Proteomes" id="UP000035579"/>
    </source>
</evidence>
<reference evidence="2 3" key="1">
    <citation type="submission" date="2015-05" db="EMBL/GenBank/DDBJ databases">
        <title>Genome assembly of Archangium gephyra DSM 2261.</title>
        <authorList>
            <person name="Sharma G."/>
            <person name="Subramanian S."/>
        </authorList>
    </citation>
    <scope>NUCLEOTIDE SEQUENCE [LARGE SCALE GENOMIC DNA]</scope>
    <source>
        <strain evidence="2 3">DSM 2261</strain>
    </source>
</reference>
<accession>A0AAC8Q4E0</accession>
<proteinExistence type="predicted"/>
<dbReference type="EMBL" id="CP011509">
    <property type="protein sequence ID" value="AKJ00749.1"/>
    <property type="molecule type" value="Genomic_DNA"/>
</dbReference>
<dbReference type="Proteomes" id="UP000035579">
    <property type="component" value="Chromosome"/>
</dbReference>
<sequence>MAGRKAAGAAGAPFRGGNGGGPPGAAGRADAGVTDAASSPRLSRRSASGSSSSDDDPMGAEVNPRTSSSPQRSTRRAQPALPAGLQAHNRVAAHASRR</sequence>
<organism evidence="2 3">
    <name type="scientific">Archangium gephyra</name>
    <dbReference type="NCBI Taxonomy" id="48"/>
    <lineage>
        <taxon>Bacteria</taxon>
        <taxon>Pseudomonadati</taxon>
        <taxon>Myxococcota</taxon>
        <taxon>Myxococcia</taxon>
        <taxon>Myxococcales</taxon>
        <taxon>Cystobacterineae</taxon>
        <taxon>Archangiaceae</taxon>
        <taxon>Archangium</taxon>
    </lineage>
</organism>
<feature type="region of interest" description="Disordered" evidence="1">
    <location>
        <begin position="1"/>
        <end position="98"/>
    </location>
</feature>
<gene>
    <name evidence="2" type="ORF">AA314_02375</name>
</gene>